<dbReference type="AlphaFoldDB" id="K5XTP5"/>
<dbReference type="KEGG" id="abp:AGABI1DRAFT114704"/>
<name>K5XTP5_AGABU</name>
<evidence type="ECO:0000313" key="2">
    <source>
        <dbReference type="Proteomes" id="UP000008493"/>
    </source>
</evidence>
<dbReference type="Proteomes" id="UP000008493">
    <property type="component" value="Unassembled WGS sequence"/>
</dbReference>
<evidence type="ECO:0008006" key="3">
    <source>
        <dbReference type="Google" id="ProtNLM"/>
    </source>
</evidence>
<accession>K5XTP5</accession>
<gene>
    <name evidence="1" type="ORF">AGABI1DRAFT_114704</name>
</gene>
<dbReference type="eggNOG" id="ENOG502S59V">
    <property type="taxonomic scope" value="Eukaryota"/>
</dbReference>
<dbReference type="Pfam" id="PF07367">
    <property type="entry name" value="FB_lectin"/>
    <property type="match status" value="1"/>
</dbReference>
<protein>
    <recommendedName>
        <fullName evidence="3">Lectin</fullName>
    </recommendedName>
</protein>
<keyword evidence="2" id="KW-1185">Reference proteome</keyword>
<dbReference type="InParanoid" id="K5XTP5"/>
<dbReference type="InterPro" id="IPR015926">
    <property type="entry name" value="Cytolysin/lectin"/>
</dbReference>
<dbReference type="GeneID" id="18824434"/>
<reference evidence="2" key="1">
    <citation type="journal article" date="2012" name="Proc. Natl. Acad. Sci. U.S.A.">
        <title>Genome sequence of the button mushroom Agaricus bisporus reveals mechanisms governing adaptation to a humic-rich ecological niche.</title>
        <authorList>
            <person name="Morin E."/>
            <person name="Kohler A."/>
            <person name="Baker A.R."/>
            <person name="Foulongne-Oriol M."/>
            <person name="Lombard V."/>
            <person name="Nagy L.G."/>
            <person name="Ohm R.A."/>
            <person name="Patyshakuliyeva A."/>
            <person name="Brun A."/>
            <person name="Aerts A.L."/>
            <person name="Bailey A.M."/>
            <person name="Billette C."/>
            <person name="Coutinho P.M."/>
            <person name="Deakin G."/>
            <person name="Doddapaneni H."/>
            <person name="Floudas D."/>
            <person name="Grimwood J."/>
            <person name="Hilden K."/>
            <person name="Kuees U."/>
            <person name="LaButti K.M."/>
            <person name="Lapidus A."/>
            <person name="Lindquist E.A."/>
            <person name="Lucas S.M."/>
            <person name="Murat C."/>
            <person name="Riley R.W."/>
            <person name="Salamov A.A."/>
            <person name="Schmutz J."/>
            <person name="Subramanian V."/>
            <person name="Woesten H.A.B."/>
            <person name="Xu J."/>
            <person name="Eastwood D.C."/>
            <person name="Foster G.D."/>
            <person name="Sonnenberg A.S."/>
            <person name="Cullen D."/>
            <person name="de Vries R.P."/>
            <person name="Lundell T."/>
            <person name="Hibbett D.S."/>
            <person name="Henrissat B."/>
            <person name="Burton K.S."/>
            <person name="Kerrigan R.W."/>
            <person name="Challen M.P."/>
            <person name="Grigoriev I.V."/>
            <person name="Martin F."/>
        </authorList>
    </citation>
    <scope>NUCLEOTIDE SEQUENCE [LARGE SCALE GENOMIC DNA]</scope>
    <source>
        <strain evidence="2">JB137-S8 / ATCC MYA-4627 / FGSC 10392</strain>
    </source>
</reference>
<dbReference type="OrthoDB" id="4791458at2759"/>
<dbReference type="RefSeq" id="XP_007331070.1">
    <property type="nucleotide sequence ID" value="XM_007331008.1"/>
</dbReference>
<dbReference type="OMA" id="KACWHYT"/>
<dbReference type="EMBL" id="JH971392">
    <property type="protein sequence ID" value="EKM78415.1"/>
    <property type="molecule type" value="Genomic_DNA"/>
</dbReference>
<evidence type="ECO:0000313" key="1">
    <source>
        <dbReference type="EMBL" id="EKM78415.1"/>
    </source>
</evidence>
<dbReference type="Gene3D" id="2.60.270.20">
    <property type="entry name" value="Cytolysin/lectin"/>
    <property type="match status" value="1"/>
</dbReference>
<dbReference type="SUPFAM" id="SSF63724">
    <property type="entry name" value="Cytolysin/lectin"/>
    <property type="match status" value="1"/>
</dbReference>
<sequence>MTYTITIRVYQTTPKGFFRPVERTNWKYANGGTWDEVRGEYVLTMGGSGTSGSLRFVSSDTDESFVATFGVHNYKRWCDIVTNLTNEQTALVINQEYYGVPIRDQARENQLTSYNVANAKGRRFAIEYTVTEGDNLKANLIIG</sequence>
<dbReference type="InterPro" id="IPR009960">
    <property type="entry name" value="Fruit_body_lectin_fun"/>
</dbReference>
<organism evidence="1 2">
    <name type="scientific">Agaricus bisporus var. burnettii (strain JB137-S8 / ATCC MYA-4627 / FGSC 10392)</name>
    <name type="common">White button mushroom</name>
    <dbReference type="NCBI Taxonomy" id="597362"/>
    <lineage>
        <taxon>Eukaryota</taxon>
        <taxon>Fungi</taxon>
        <taxon>Dikarya</taxon>
        <taxon>Basidiomycota</taxon>
        <taxon>Agaricomycotina</taxon>
        <taxon>Agaricomycetes</taxon>
        <taxon>Agaricomycetidae</taxon>
        <taxon>Agaricales</taxon>
        <taxon>Agaricineae</taxon>
        <taxon>Agaricaceae</taxon>
        <taxon>Agaricus</taxon>
    </lineage>
</organism>
<dbReference type="HOGENOM" id="CLU_122482_0_0_1"/>
<proteinExistence type="predicted"/>